<evidence type="ECO:0000256" key="9">
    <source>
        <dbReference type="RuleBase" id="RU363064"/>
    </source>
</evidence>
<dbReference type="RefSeq" id="WP_160333294.1">
    <property type="nucleotide sequence ID" value="NZ_WSRS01000082.1"/>
</dbReference>
<dbReference type="PROSITE" id="PS00873">
    <property type="entry name" value="NA_ALANINE_SYMP"/>
    <property type="match status" value="1"/>
</dbReference>
<dbReference type="PANTHER" id="PTHR30330:SF7">
    <property type="entry name" value="SODIUM_PROTON-DEPENDENT ALANINE CARRIER PROTEIN YRBD-RELATED"/>
    <property type="match status" value="1"/>
</dbReference>
<keyword evidence="6 9" id="KW-0769">Symport</keyword>
<feature type="transmembrane region" description="Helical" evidence="9">
    <location>
        <begin position="392"/>
        <end position="410"/>
    </location>
</feature>
<dbReference type="Proteomes" id="UP000461595">
    <property type="component" value="Unassembled WGS sequence"/>
</dbReference>
<feature type="transmembrane region" description="Helical" evidence="9">
    <location>
        <begin position="422"/>
        <end position="443"/>
    </location>
</feature>
<name>A0A7X3G9L7_9STRE</name>
<keyword evidence="3 9" id="KW-0813">Transport</keyword>
<dbReference type="Gene3D" id="1.20.1740.10">
    <property type="entry name" value="Amino acid/polyamine transporter I"/>
    <property type="match status" value="1"/>
</dbReference>
<evidence type="ECO:0000313" key="11">
    <source>
        <dbReference type="Proteomes" id="UP000461595"/>
    </source>
</evidence>
<comment type="caution">
    <text evidence="10">The sequence shown here is derived from an EMBL/GenBank/DDBJ whole genome shotgun (WGS) entry which is preliminary data.</text>
</comment>
<dbReference type="NCBIfam" id="TIGR00835">
    <property type="entry name" value="agcS"/>
    <property type="match status" value="1"/>
</dbReference>
<feature type="transmembrane region" description="Helical" evidence="9">
    <location>
        <begin position="356"/>
        <end position="376"/>
    </location>
</feature>
<dbReference type="GO" id="GO:0005283">
    <property type="term" value="F:amino acid:sodium symporter activity"/>
    <property type="evidence" value="ECO:0007669"/>
    <property type="project" value="InterPro"/>
</dbReference>
<feature type="transmembrane region" description="Helical" evidence="9">
    <location>
        <begin position="230"/>
        <end position="253"/>
    </location>
</feature>
<evidence type="ECO:0000256" key="8">
    <source>
        <dbReference type="ARBA" id="ARBA00023136"/>
    </source>
</evidence>
<evidence type="ECO:0000313" key="10">
    <source>
        <dbReference type="EMBL" id="MVX59525.1"/>
    </source>
</evidence>
<feature type="transmembrane region" description="Helical" evidence="9">
    <location>
        <begin position="203"/>
        <end position="224"/>
    </location>
</feature>
<dbReference type="EMBL" id="WSRS01000082">
    <property type="protein sequence ID" value="MVX59525.1"/>
    <property type="molecule type" value="Genomic_DNA"/>
</dbReference>
<dbReference type="AlphaFoldDB" id="A0A7X3G9L7"/>
<dbReference type="PRINTS" id="PR00175">
    <property type="entry name" value="NAALASMPORT"/>
</dbReference>
<feature type="transmembrane region" description="Helical" evidence="9">
    <location>
        <begin position="170"/>
        <end position="191"/>
    </location>
</feature>
<keyword evidence="8 9" id="KW-0472">Membrane</keyword>
<keyword evidence="4 9" id="KW-1003">Cell membrane</keyword>
<dbReference type="OrthoDB" id="9804874at2"/>
<proteinExistence type="inferred from homology"/>
<comment type="subcellular location">
    <subcellularLocation>
        <location evidence="1 9">Cell membrane</location>
        <topology evidence="1 9">Multi-pass membrane protein</topology>
    </subcellularLocation>
</comment>
<dbReference type="FunFam" id="1.20.1740.10:FF:000004">
    <property type="entry name" value="Sodium:alanine symporter family protein"/>
    <property type="match status" value="1"/>
</dbReference>
<organism evidence="10 11">
    <name type="scientific">Streptococcus danieliae</name>
    <dbReference type="NCBI Taxonomy" id="747656"/>
    <lineage>
        <taxon>Bacteria</taxon>
        <taxon>Bacillati</taxon>
        <taxon>Bacillota</taxon>
        <taxon>Bacilli</taxon>
        <taxon>Lactobacillales</taxon>
        <taxon>Streptococcaceae</taxon>
        <taxon>Streptococcus</taxon>
    </lineage>
</organism>
<evidence type="ECO:0000256" key="3">
    <source>
        <dbReference type="ARBA" id="ARBA00022448"/>
    </source>
</evidence>
<dbReference type="PANTHER" id="PTHR30330">
    <property type="entry name" value="AGSS FAMILY TRANSPORTER, SODIUM-ALANINE"/>
    <property type="match status" value="1"/>
</dbReference>
<evidence type="ECO:0000256" key="2">
    <source>
        <dbReference type="ARBA" id="ARBA00009261"/>
    </source>
</evidence>
<feature type="transmembrane region" description="Helical" evidence="9">
    <location>
        <begin position="292"/>
        <end position="311"/>
    </location>
</feature>
<sequence length="483" mass="52245">MDIVKTLSDWIWSPALLAFLIGAGLYFTIRTKFVQIRMIPEMLRLMFEKPEDSQGISSFQALSVALSGRVGTGNIAGVASAIAFGGPGAVFWMWVIAFVGAGSAFVETTLGQVYKEEVDGQFYGGPAYYIEKGLKLKKLAMGMALILAFSFAFLMSGIQVNGISVAMHNALSVPPLVSTLLVVGALLLIVLGGIQRIAKIAEIIVPFMAGVYLLMVFVIVIANLDQVIPVFQLIFKAAFGMEAVFGGLVGAAISYGVKRGVYSNEAGQGSQVAAAASAQISHPVKQGLVQAFSVYIDTLFVCTGTALVILLTNSYNVFDTNQNPVVAHLANTDSDSAGALYTQTALSTVLGSFGPIFVAFALVFFAFTTLMSYYYIAETNLRYLLKGDKLTLALRVMQVLMVGMLIYSGVASSQMAWTMGEIASGITVWLNITAILFLSPLAFKLLKDYEQQRREGKNPDFNPFEIGIEGVPYWEKRIRNKEK</sequence>
<keyword evidence="5 9" id="KW-0812">Transmembrane</keyword>
<dbReference type="Pfam" id="PF01235">
    <property type="entry name" value="Na_Ala_symp"/>
    <property type="match status" value="1"/>
</dbReference>
<evidence type="ECO:0000256" key="5">
    <source>
        <dbReference type="ARBA" id="ARBA00022692"/>
    </source>
</evidence>
<reference evidence="10 11" key="1">
    <citation type="submission" date="2019-12" db="EMBL/GenBank/DDBJ databases">
        <title>Microbes associate with the intestines of laboratory mice.</title>
        <authorList>
            <person name="Navarre W."/>
            <person name="Wong E."/>
        </authorList>
    </citation>
    <scope>NUCLEOTIDE SEQUENCE [LARGE SCALE GENOMIC DNA]</scope>
    <source>
        <strain evidence="10 11">NM51_B2-22</strain>
    </source>
</reference>
<dbReference type="GO" id="GO:0005886">
    <property type="term" value="C:plasma membrane"/>
    <property type="evidence" value="ECO:0007669"/>
    <property type="project" value="UniProtKB-SubCell"/>
</dbReference>
<evidence type="ECO:0000256" key="4">
    <source>
        <dbReference type="ARBA" id="ARBA00022475"/>
    </source>
</evidence>
<evidence type="ECO:0000256" key="1">
    <source>
        <dbReference type="ARBA" id="ARBA00004651"/>
    </source>
</evidence>
<feature type="transmembrane region" description="Helical" evidence="9">
    <location>
        <begin position="12"/>
        <end position="29"/>
    </location>
</feature>
<dbReference type="InterPro" id="IPR001463">
    <property type="entry name" value="Na/Ala_symport"/>
</dbReference>
<keyword evidence="7 9" id="KW-1133">Transmembrane helix</keyword>
<accession>A0A7X3G9L7</accession>
<gene>
    <name evidence="10" type="ORF">E5983_07760</name>
</gene>
<evidence type="ECO:0000256" key="7">
    <source>
        <dbReference type="ARBA" id="ARBA00022989"/>
    </source>
</evidence>
<protein>
    <submittedName>
        <fullName evidence="10">Amino acid carrier protein</fullName>
    </submittedName>
</protein>
<evidence type="ECO:0000256" key="6">
    <source>
        <dbReference type="ARBA" id="ARBA00022847"/>
    </source>
</evidence>
<feature type="transmembrane region" description="Helical" evidence="9">
    <location>
        <begin position="139"/>
        <end position="158"/>
    </location>
</feature>
<comment type="similarity">
    <text evidence="2 9">Belongs to the alanine or glycine:cation symporter (AGCS) (TC 2.A.25) family.</text>
</comment>